<evidence type="ECO:0000313" key="2">
    <source>
        <dbReference type="EMBL" id="GBN06627.1"/>
    </source>
</evidence>
<sequence length="70" mass="7855">MARTIPELAIPNLNFRLATENAFTGNGPTYAAYLQWNLGYEPGTLRPEARTLPLGHDRPAIFLWTKAQKV</sequence>
<reference evidence="2 3" key="1">
    <citation type="journal article" date="2019" name="Sci. Rep.">
        <title>Orb-weaving spider Araneus ventricosus genome elucidates the spidroin gene catalogue.</title>
        <authorList>
            <person name="Kono N."/>
            <person name="Nakamura H."/>
            <person name="Ohtoshi R."/>
            <person name="Moran D.A.P."/>
            <person name="Shinohara A."/>
            <person name="Yoshida Y."/>
            <person name="Fujiwara M."/>
            <person name="Mori M."/>
            <person name="Tomita M."/>
            <person name="Arakawa K."/>
        </authorList>
    </citation>
    <scope>NUCLEOTIDE SEQUENCE [LARGE SCALE GENOMIC DNA]</scope>
</reference>
<organism evidence="2 3">
    <name type="scientific">Araneus ventricosus</name>
    <name type="common">Orbweaver spider</name>
    <name type="synonym">Epeira ventricosa</name>
    <dbReference type="NCBI Taxonomy" id="182803"/>
    <lineage>
        <taxon>Eukaryota</taxon>
        <taxon>Metazoa</taxon>
        <taxon>Ecdysozoa</taxon>
        <taxon>Arthropoda</taxon>
        <taxon>Chelicerata</taxon>
        <taxon>Arachnida</taxon>
        <taxon>Araneae</taxon>
        <taxon>Araneomorphae</taxon>
        <taxon>Entelegynae</taxon>
        <taxon>Araneoidea</taxon>
        <taxon>Araneidae</taxon>
        <taxon>Araneus</taxon>
    </lineage>
</organism>
<dbReference type="Proteomes" id="UP000499080">
    <property type="component" value="Unassembled WGS sequence"/>
</dbReference>
<dbReference type="EMBL" id="BGPR01116242">
    <property type="protein sequence ID" value="GBN06443.1"/>
    <property type="molecule type" value="Genomic_DNA"/>
</dbReference>
<name>A0A4Y2KYF2_ARAVE</name>
<gene>
    <name evidence="1" type="ORF">AVEN_125854_1</name>
    <name evidence="2" type="ORF">AVEN_247516_1</name>
</gene>
<feature type="non-terminal residue" evidence="2">
    <location>
        <position position="70"/>
    </location>
</feature>
<evidence type="ECO:0000313" key="3">
    <source>
        <dbReference type="Proteomes" id="UP000499080"/>
    </source>
</evidence>
<accession>A0A4Y2KYF2</accession>
<keyword evidence="3" id="KW-1185">Reference proteome</keyword>
<protein>
    <submittedName>
        <fullName evidence="2">Uncharacterized protein</fullName>
    </submittedName>
</protein>
<dbReference type="EMBL" id="BGPR01116311">
    <property type="protein sequence ID" value="GBN06627.1"/>
    <property type="molecule type" value="Genomic_DNA"/>
</dbReference>
<evidence type="ECO:0000313" key="1">
    <source>
        <dbReference type="EMBL" id="GBN06443.1"/>
    </source>
</evidence>
<proteinExistence type="predicted"/>
<comment type="caution">
    <text evidence="2">The sequence shown here is derived from an EMBL/GenBank/DDBJ whole genome shotgun (WGS) entry which is preliminary data.</text>
</comment>
<dbReference type="AlphaFoldDB" id="A0A4Y2KYF2"/>